<organismHost>
    <name type="scientific">Melanoplus sanguinipes</name>
    <name type="common">Migratory grasshopper</name>
    <dbReference type="NCBI Taxonomy" id="65742"/>
</organismHost>
<evidence type="ECO:0000313" key="2">
    <source>
        <dbReference type="Proteomes" id="UP000172353"/>
    </source>
</evidence>
<evidence type="ECO:0000313" key="1">
    <source>
        <dbReference type="EMBL" id="AAC97776.1"/>
    </source>
</evidence>
<dbReference type="PIR" id="T28329">
    <property type="entry name" value="T28329"/>
</dbReference>
<dbReference type="RefSeq" id="NP_048239.1">
    <property type="nucleotide sequence ID" value="NC_001993.1"/>
</dbReference>
<dbReference type="EMBL" id="AF063866">
    <property type="protein sequence ID" value="AAC97776.1"/>
    <property type="molecule type" value="Genomic_DNA"/>
</dbReference>
<dbReference type="GeneID" id="1449771"/>
<sequence>MSNYMYNITAANSINSCSECEKTINDILLNENYLKSLNDRCINKILDILKTHEPNIDLILDEEVKIKLLNRI</sequence>
<dbReference type="Proteomes" id="UP000172353">
    <property type="component" value="Segment"/>
</dbReference>
<accession>Q9YVS4</accession>
<dbReference type="KEGG" id="vg:1449771"/>
<name>Q9YVS4_MSEPV</name>
<organism evidence="1 2">
    <name type="scientific">Melanoplus sanguinipes entomopoxvirus</name>
    <name type="common">MsEPV</name>
    <dbReference type="NCBI Taxonomy" id="83191"/>
    <lineage>
        <taxon>Viruses</taxon>
        <taxon>Varidnaviria</taxon>
        <taxon>Bamfordvirae</taxon>
        <taxon>Nucleocytoviricota</taxon>
        <taxon>Pokkesviricetes</taxon>
        <taxon>Chitovirales</taxon>
        <taxon>Poxviridae</taxon>
        <taxon>Entomopoxvirinae</taxon>
        <taxon>Deltaentomopoxvirus</taxon>
        <taxon>Deltaentomopoxvirus msanguinipes</taxon>
    </lineage>
</organism>
<proteinExistence type="predicted"/>
<protein>
    <submittedName>
        <fullName evidence="1">Uncharacterized protein</fullName>
    </submittedName>
</protein>
<reference evidence="1 2" key="1">
    <citation type="journal article" date="1999" name="J. Virol.">
        <title>The genome of Melanoplus sanguinipes entomopoxvirus.</title>
        <authorList>
            <person name="Afonso C.L."/>
            <person name="Tulman E.R."/>
            <person name="Lu Z."/>
            <person name="Oma E."/>
            <person name="Kutish G.F."/>
            <person name="Rock D.L."/>
        </authorList>
    </citation>
    <scope>NUCLEOTIDE SEQUENCE [LARGE SCALE GENOMIC DNA]</scope>
    <source>
        <strain evidence="1">Tucson</strain>
    </source>
</reference>
<gene>
    <name evidence="1" type="primary">MSV168</name>
</gene>
<keyword evidence="2" id="KW-1185">Reference proteome</keyword>